<proteinExistence type="predicted"/>
<evidence type="ECO:0000256" key="1">
    <source>
        <dbReference type="ARBA" id="ARBA00022962"/>
    </source>
</evidence>
<dbReference type="PROSITE" id="PS51273">
    <property type="entry name" value="GATASE_TYPE_1"/>
    <property type="match status" value="1"/>
</dbReference>
<dbReference type="NCBIfam" id="TIGR00566">
    <property type="entry name" value="trpG_papA"/>
    <property type="match status" value="1"/>
</dbReference>
<protein>
    <submittedName>
        <fullName evidence="2">Type 1 glutamine amidotransferase</fullName>
    </submittedName>
</protein>
<dbReference type="CDD" id="cd01743">
    <property type="entry name" value="GATase1_Anthranilate_Synthase"/>
    <property type="match status" value="1"/>
</dbReference>
<dbReference type="InterPro" id="IPR006221">
    <property type="entry name" value="TrpG/PapA_dom"/>
</dbReference>
<dbReference type="PRINTS" id="PR00097">
    <property type="entry name" value="ANTSNTHASEII"/>
</dbReference>
<dbReference type="OrthoDB" id="9786812at2"/>
<gene>
    <name evidence="2" type="ORF">CW740_04630</name>
</gene>
<dbReference type="Gene3D" id="3.40.50.880">
    <property type="match status" value="1"/>
</dbReference>
<dbReference type="InterPro" id="IPR017926">
    <property type="entry name" value="GATASE"/>
</dbReference>
<dbReference type="PRINTS" id="PR00099">
    <property type="entry name" value="CPSGATASE"/>
</dbReference>
<dbReference type="InterPro" id="IPR050472">
    <property type="entry name" value="Anth_synth/Amidotransfase"/>
</dbReference>
<dbReference type="SUPFAM" id="SSF52317">
    <property type="entry name" value="Class I glutamine amidotransferase-like"/>
    <property type="match status" value="1"/>
</dbReference>
<name>A0A2K9B0X4_9GAMM</name>
<dbReference type="RefSeq" id="WP_106646443.1">
    <property type="nucleotide sequence ID" value="NZ_BMGO01000002.1"/>
</dbReference>
<evidence type="ECO:0000313" key="2">
    <source>
        <dbReference type="EMBL" id="AUD78578.1"/>
    </source>
</evidence>
<keyword evidence="1 2" id="KW-0315">Glutamine amidotransferase</keyword>
<dbReference type="GO" id="GO:0000162">
    <property type="term" value="P:L-tryptophan biosynthetic process"/>
    <property type="evidence" value="ECO:0007669"/>
    <property type="project" value="TreeGrafter"/>
</dbReference>
<dbReference type="FunFam" id="3.40.50.880:FF:000003">
    <property type="entry name" value="Anthranilate synthase component II"/>
    <property type="match status" value="1"/>
</dbReference>
<accession>A0A2K9B0X4</accession>
<evidence type="ECO:0000313" key="3">
    <source>
        <dbReference type="Proteomes" id="UP000232693"/>
    </source>
</evidence>
<dbReference type="AlphaFoldDB" id="A0A2K9B0X4"/>
<organism evidence="2 3">
    <name type="scientific">Kangiella profundi</name>
    <dbReference type="NCBI Taxonomy" id="1561924"/>
    <lineage>
        <taxon>Bacteria</taxon>
        <taxon>Pseudomonadati</taxon>
        <taxon>Pseudomonadota</taxon>
        <taxon>Gammaproteobacteria</taxon>
        <taxon>Kangiellales</taxon>
        <taxon>Kangiellaceae</taxon>
        <taxon>Kangiella</taxon>
    </lineage>
</organism>
<dbReference type="GO" id="GO:0016740">
    <property type="term" value="F:transferase activity"/>
    <property type="evidence" value="ECO:0007669"/>
    <property type="project" value="UniProtKB-KW"/>
</dbReference>
<sequence>MKALLIDNFDSFIYNLDYELQQLGFEVTVVRNDADYDFVSEKAHDSDCVVLSPGPGKPADAGCCPQLLNDFKAIKPILGVCLGHQAIVESFGGVVEKAQQVVHGKVSNLKLKEASALFNGATTSIVVARYHSLVATKVPDELLVTATADDEVMAVQHIKHPIYGLQFHPESIMSVVGHKLLENFKTIVADFSSTSKGASHDAVA</sequence>
<reference evidence="2 3" key="1">
    <citation type="submission" date="2017-12" db="EMBL/GenBank/DDBJ databases">
        <title>Kangiella profundi FT102 completed genome.</title>
        <authorList>
            <person name="Xu J."/>
            <person name="Wang J."/>
            <person name="Lu Y."/>
        </authorList>
    </citation>
    <scope>NUCLEOTIDE SEQUENCE [LARGE SCALE GENOMIC DNA]</scope>
    <source>
        <strain evidence="2 3">FT102</strain>
    </source>
</reference>
<dbReference type="PANTHER" id="PTHR43418:SF4">
    <property type="entry name" value="MULTIFUNCTIONAL TRYPTOPHAN BIOSYNTHESIS PROTEIN"/>
    <property type="match status" value="1"/>
</dbReference>
<dbReference type="PRINTS" id="PR00096">
    <property type="entry name" value="GATASE"/>
</dbReference>
<keyword evidence="2" id="KW-0808">Transferase</keyword>
<dbReference type="Pfam" id="PF00117">
    <property type="entry name" value="GATase"/>
    <property type="match status" value="1"/>
</dbReference>
<dbReference type="Proteomes" id="UP000232693">
    <property type="component" value="Chromosome"/>
</dbReference>
<dbReference type="InterPro" id="IPR029062">
    <property type="entry name" value="Class_I_gatase-like"/>
</dbReference>
<keyword evidence="3" id="KW-1185">Reference proteome</keyword>
<dbReference type="GO" id="GO:0004049">
    <property type="term" value="F:anthranilate synthase activity"/>
    <property type="evidence" value="ECO:0007669"/>
    <property type="project" value="TreeGrafter"/>
</dbReference>
<dbReference type="PANTHER" id="PTHR43418">
    <property type="entry name" value="MULTIFUNCTIONAL TRYPTOPHAN BIOSYNTHESIS PROTEIN-RELATED"/>
    <property type="match status" value="1"/>
</dbReference>
<dbReference type="KEGG" id="kpd:CW740_04630"/>
<dbReference type="GO" id="GO:0005829">
    <property type="term" value="C:cytosol"/>
    <property type="evidence" value="ECO:0007669"/>
    <property type="project" value="TreeGrafter"/>
</dbReference>
<dbReference type="EMBL" id="CP025120">
    <property type="protein sequence ID" value="AUD78578.1"/>
    <property type="molecule type" value="Genomic_DNA"/>
</dbReference>